<evidence type="ECO:0000256" key="3">
    <source>
        <dbReference type="PROSITE-ProRule" id="PRU00023"/>
    </source>
</evidence>
<proteinExistence type="predicted"/>
<evidence type="ECO:0000313" key="4">
    <source>
        <dbReference type="EMBL" id="CEG41280.1"/>
    </source>
</evidence>
<evidence type="ECO:0000256" key="1">
    <source>
        <dbReference type="ARBA" id="ARBA00022737"/>
    </source>
</evidence>
<accession>A0A0P1AJW3</accession>
<dbReference type="SUPFAM" id="SSF52799">
    <property type="entry name" value="(Phosphotyrosine protein) phosphatases II"/>
    <property type="match status" value="1"/>
</dbReference>
<keyword evidence="5" id="KW-1185">Reference proteome</keyword>
<dbReference type="SMART" id="SM00248">
    <property type="entry name" value="ANK"/>
    <property type="match status" value="2"/>
</dbReference>
<name>A0A0P1AJW3_PLAHL</name>
<evidence type="ECO:0000256" key="2">
    <source>
        <dbReference type="ARBA" id="ARBA00023043"/>
    </source>
</evidence>
<dbReference type="Gene3D" id="1.25.40.20">
    <property type="entry name" value="Ankyrin repeat-containing domain"/>
    <property type="match status" value="1"/>
</dbReference>
<sequence length="389" mass="44560">MGNSVSWVAQCLYPKDQVFWAAVHYNDVDAIRSATLRLTPETRRYLEWQEPETGRTALLEAAAKGYCECARMLIKAGANCNVKDLRMNTPLHFACKRAQSELVQLLLEVPTMIPFEVNLYMKTPLDIARKRFSTEEVEDEAQAYAKCIDLLEKSFYLYSGWLYEKTDNVLSYISRVSSLHSWTRRWCVVLERGDPDVLELAFFNKDSDGVRSVCPTSVMLYNVAAGSEVTNDSSWLSRKKFAFILRGDHLSQSHYRGPTASSTAIFHVSLLYNLLRKHDKRRPWWSQIEPNLLLGALPLRDMKHMEQLIQGVGVKAIVTMNQPIELLPNLISTPISPIEWENARIAQCFGSTEDFSSPTLETIEKCTIFIHEHVDMKQQITRSIRVCEK</sequence>
<feature type="repeat" description="ANK" evidence="3">
    <location>
        <begin position="86"/>
        <end position="108"/>
    </location>
</feature>
<keyword evidence="1" id="KW-0677">Repeat</keyword>
<protein>
    <submittedName>
        <fullName evidence="4">Uncharacterized protein</fullName>
    </submittedName>
</protein>
<evidence type="ECO:0000313" key="5">
    <source>
        <dbReference type="Proteomes" id="UP000054928"/>
    </source>
</evidence>
<dbReference type="Pfam" id="PF13857">
    <property type="entry name" value="Ank_5"/>
    <property type="match status" value="1"/>
</dbReference>
<feature type="repeat" description="ANK" evidence="3">
    <location>
        <begin position="53"/>
        <end position="85"/>
    </location>
</feature>
<dbReference type="Gene3D" id="3.90.190.10">
    <property type="entry name" value="Protein tyrosine phosphatase superfamily"/>
    <property type="match status" value="1"/>
</dbReference>
<dbReference type="InterPro" id="IPR002110">
    <property type="entry name" value="Ankyrin_rpt"/>
</dbReference>
<dbReference type="PANTHER" id="PTHR24180">
    <property type="entry name" value="CYCLIN-DEPENDENT KINASE INHIBITOR 2C-RELATED"/>
    <property type="match status" value="1"/>
</dbReference>
<dbReference type="PROSITE" id="PS50297">
    <property type="entry name" value="ANK_REP_REGION"/>
    <property type="match status" value="2"/>
</dbReference>
<dbReference type="AlphaFoldDB" id="A0A0P1AJW3"/>
<dbReference type="InterPro" id="IPR051637">
    <property type="entry name" value="Ank_repeat_dom-contain_49"/>
</dbReference>
<dbReference type="Proteomes" id="UP000054928">
    <property type="component" value="Unassembled WGS sequence"/>
</dbReference>
<dbReference type="SUPFAM" id="SSF48403">
    <property type="entry name" value="Ankyrin repeat"/>
    <property type="match status" value="1"/>
</dbReference>
<reference evidence="5" key="1">
    <citation type="submission" date="2014-09" db="EMBL/GenBank/DDBJ databases">
        <authorList>
            <person name="Sharma Rahul"/>
            <person name="Thines Marco"/>
        </authorList>
    </citation>
    <scope>NUCLEOTIDE SEQUENCE [LARGE SCALE GENOMIC DNA]</scope>
</reference>
<dbReference type="GeneID" id="36406692"/>
<dbReference type="InterPro" id="IPR036770">
    <property type="entry name" value="Ankyrin_rpt-contain_sf"/>
</dbReference>
<dbReference type="STRING" id="4781.A0A0P1AJW3"/>
<dbReference type="OrthoDB" id="1711136at2759"/>
<dbReference type="PANTHER" id="PTHR24180:SF45">
    <property type="entry name" value="POLY [ADP-RIBOSE] POLYMERASE TANKYRASE"/>
    <property type="match status" value="1"/>
</dbReference>
<dbReference type="RefSeq" id="XP_024577649.1">
    <property type="nucleotide sequence ID" value="XM_024727032.1"/>
</dbReference>
<dbReference type="InterPro" id="IPR029021">
    <property type="entry name" value="Prot-tyrosine_phosphatase-like"/>
</dbReference>
<dbReference type="EMBL" id="CCYD01000553">
    <property type="protein sequence ID" value="CEG41280.1"/>
    <property type="molecule type" value="Genomic_DNA"/>
</dbReference>
<keyword evidence="2 3" id="KW-0040">ANK repeat</keyword>
<dbReference type="PROSITE" id="PS50088">
    <property type="entry name" value="ANK_REPEAT"/>
    <property type="match status" value="2"/>
</dbReference>
<organism evidence="4 5">
    <name type="scientific">Plasmopara halstedii</name>
    <name type="common">Downy mildew of sunflower</name>
    <dbReference type="NCBI Taxonomy" id="4781"/>
    <lineage>
        <taxon>Eukaryota</taxon>
        <taxon>Sar</taxon>
        <taxon>Stramenopiles</taxon>
        <taxon>Oomycota</taxon>
        <taxon>Peronosporomycetes</taxon>
        <taxon>Peronosporales</taxon>
        <taxon>Peronosporaceae</taxon>
        <taxon>Plasmopara</taxon>
    </lineage>
</organism>